<dbReference type="EMBL" id="JAFIRN010000002">
    <property type="protein sequence ID" value="KAG5854320.1"/>
    <property type="molecule type" value="Genomic_DNA"/>
</dbReference>
<accession>A0A9D3MVY8</accession>
<evidence type="ECO:0000256" key="1">
    <source>
        <dbReference type="SAM" id="Phobius"/>
    </source>
</evidence>
<dbReference type="AlphaFoldDB" id="A0A9D3MVY8"/>
<name>A0A9D3MVY8_ANGAN</name>
<reference evidence="2" key="1">
    <citation type="submission" date="2021-01" db="EMBL/GenBank/DDBJ databases">
        <title>A chromosome-scale assembly of European eel, Anguilla anguilla.</title>
        <authorList>
            <person name="Henkel C."/>
            <person name="Jong-Raadsen S.A."/>
            <person name="Dufour S."/>
            <person name="Weltzien F.-A."/>
            <person name="Palstra A.P."/>
            <person name="Pelster B."/>
            <person name="Spaink H.P."/>
            <person name="Van Den Thillart G.E."/>
            <person name="Jansen H."/>
            <person name="Zahm M."/>
            <person name="Klopp C."/>
            <person name="Cedric C."/>
            <person name="Louis A."/>
            <person name="Berthelot C."/>
            <person name="Parey E."/>
            <person name="Roest Crollius H."/>
            <person name="Montfort J."/>
            <person name="Robinson-Rechavi M."/>
            <person name="Bucao C."/>
            <person name="Bouchez O."/>
            <person name="Gislard M."/>
            <person name="Lluch J."/>
            <person name="Milhes M."/>
            <person name="Lampietro C."/>
            <person name="Lopez Roques C."/>
            <person name="Donnadieu C."/>
            <person name="Braasch I."/>
            <person name="Desvignes T."/>
            <person name="Postlethwait J."/>
            <person name="Bobe J."/>
            <person name="Guiguen Y."/>
            <person name="Dirks R."/>
        </authorList>
    </citation>
    <scope>NUCLEOTIDE SEQUENCE</scope>
    <source>
        <strain evidence="2">Tag_6206</strain>
        <tissue evidence="2">Liver</tissue>
    </source>
</reference>
<comment type="caution">
    <text evidence="2">The sequence shown here is derived from an EMBL/GenBank/DDBJ whole genome shotgun (WGS) entry which is preliminary data.</text>
</comment>
<dbReference type="Proteomes" id="UP001044222">
    <property type="component" value="Unassembled WGS sequence"/>
</dbReference>
<proteinExistence type="predicted"/>
<sequence length="176" mass="20400">MKTITKIRVACIITWRVIEVIIVIVCLYNFQCFVVSHTGFFSTDKTQIICIKYGNAEMWSRTEMISIALFCVRNISAFNCVFQCSGVFRHRRRCVIRGSAVQCRDHELVSTEVIKFMIAPHMVHFNCTLVQLIHNRFQGCFRSIVLLVIPIDDITELDNETRFYCLSFPLFISSAQ</sequence>
<keyword evidence="1" id="KW-0472">Membrane</keyword>
<keyword evidence="1" id="KW-1133">Transmembrane helix</keyword>
<organism evidence="2 3">
    <name type="scientific">Anguilla anguilla</name>
    <name type="common">European freshwater eel</name>
    <name type="synonym">Muraena anguilla</name>
    <dbReference type="NCBI Taxonomy" id="7936"/>
    <lineage>
        <taxon>Eukaryota</taxon>
        <taxon>Metazoa</taxon>
        <taxon>Chordata</taxon>
        <taxon>Craniata</taxon>
        <taxon>Vertebrata</taxon>
        <taxon>Euteleostomi</taxon>
        <taxon>Actinopterygii</taxon>
        <taxon>Neopterygii</taxon>
        <taxon>Teleostei</taxon>
        <taxon>Anguilliformes</taxon>
        <taxon>Anguillidae</taxon>
        <taxon>Anguilla</taxon>
    </lineage>
</organism>
<keyword evidence="3" id="KW-1185">Reference proteome</keyword>
<evidence type="ECO:0000313" key="3">
    <source>
        <dbReference type="Proteomes" id="UP001044222"/>
    </source>
</evidence>
<keyword evidence="1" id="KW-0812">Transmembrane</keyword>
<gene>
    <name evidence="2" type="ORF">ANANG_G00036550</name>
</gene>
<protein>
    <submittedName>
        <fullName evidence="2">Uncharacterized protein</fullName>
    </submittedName>
</protein>
<evidence type="ECO:0000313" key="2">
    <source>
        <dbReference type="EMBL" id="KAG5854320.1"/>
    </source>
</evidence>
<feature type="transmembrane region" description="Helical" evidence="1">
    <location>
        <begin position="7"/>
        <end position="30"/>
    </location>
</feature>